<sequence length="193" mass="22523">MKADSKECSLATLGHRGPFWSKFWGDWRSKYPSKLTAEEKKEVEELIVKYNLAGRGHVKQNKVETEDEDEDEGNDGNEQEEKQKDHTQLQSAAVGSAPRLFTDYKYYQKHPEHREKIDESFQEKYGKTKGNWKPNLLSTHVSVAKNMFDNENDKVKKKMRQGAKEEYEKELEAWKKKSKGSVFDMSDPEEVDK</sequence>
<feature type="compositionally biased region" description="Acidic residues" evidence="1">
    <location>
        <begin position="65"/>
        <end position="78"/>
    </location>
</feature>
<keyword evidence="3" id="KW-1185">Reference proteome</keyword>
<organism evidence="2 3">
    <name type="scientific">Dendrothele bispora (strain CBS 962.96)</name>
    <dbReference type="NCBI Taxonomy" id="1314807"/>
    <lineage>
        <taxon>Eukaryota</taxon>
        <taxon>Fungi</taxon>
        <taxon>Dikarya</taxon>
        <taxon>Basidiomycota</taxon>
        <taxon>Agaricomycotina</taxon>
        <taxon>Agaricomycetes</taxon>
        <taxon>Agaricomycetidae</taxon>
        <taxon>Agaricales</taxon>
        <taxon>Agaricales incertae sedis</taxon>
        <taxon>Dendrothele</taxon>
    </lineage>
</organism>
<evidence type="ECO:0000313" key="3">
    <source>
        <dbReference type="Proteomes" id="UP000297245"/>
    </source>
</evidence>
<dbReference type="EMBL" id="ML179439">
    <property type="protein sequence ID" value="THU87691.1"/>
    <property type="molecule type" value="Genomic_DNA"/>
</dbReference>
<proteinExistence type="predicted"/>
<evidence type="ECO:0000256" key="1">
    <source>
        <dbReference type="SAM" id="MobiDB-lite"/>
    </source>
</evidence>
<name>A0A4S8LFQ9_DENBC</name>
<dbReference type="OrthoDB" id="2749610at2759"/>
<reference evidence="2 3" key="1">
    <citation type="journal article" date="2019" name="Nat. Ecol. Evol.">
        <title>Megaphylogeny resolves global patterns of mushroom evolution.</title>
        <authorList>
            <person name="Varga T."/>
            <person name="Krizsan K."/>
            <person name="Foldi C."/>
            <person name="Dima B."/>
            <person name="Sanchez-Garcia M."/>
            <person name="Sanchez-Ramirez S."/>
            <person name="Szollosi G.J."/>
            <person name="Szarkandi J.G."/>
            <person name="Papp V."/>
            <person name="Albert L."/>
            <person name="Andreopoulos W."/>
            <person name="Angelini C."/>
            <person name="Antonin V."/>
            <person name="Barry K.W."/>
            <person name="Bougher N.L."/>
            <person name="Buchanan P."/>
            <person name="Buyck B."/>
            <person name="Bense V."/>
            <person name="Catcheside P."/>
            <person name="Chovatia M."/>
            <person name="Cooper J."/>
            <person name="Damon W."/>
            <person name="Desjardin D."/>
            <person name="Finy P."/>
            <person name="Geml J."/>
            <person name="Haridas S."/>
            <person name="Hughes K."/>
            <person name="Justo A."/>
            <person name="Karasinski D."/>
            <person name="Kautmanova I."/>
            <person name="Kiss B."/>
            <person name="Kocsube S."/>
            <person name="Kotiranta H."/>
            <person name="LaButti K.M."/>
            <person name="Lechner B.E."/>
            <person name="Liimatainen K."/>
            <person name="Lipzen A."/>
            <person name="Lukacs Z."/>
            <person name="Mihaltcheva S."/>
            <person name="Morgado L.N."/>
            <person name="Niskanen T."/>
            <person name="Noordeloos M.E."/>
            <person name="Ohm R.A."/>
            <person name="Ortiz-Santana B."/>
            <person name="Ovrebo C."/>
            <person name="Racz N."/>
            <person name="Riley R."/>
            <person name="Savchenko A."/>
            <person name="Shiryaev A."/>
            <person name="Soop K."/>
            <person name="Spirin V."/>
            <person name="Szebenyi C."/>
            <person name="Tomsovsky M."/>
            <person name="Tulloss R.E."/>
            <person name="Uehling J."/>
            <person name="Grigoriev I.V."/>
            <person name="Vagvolgyi C."/>
            <person name="Papp T."/>
            <person name="Martin F.M."/>
            <person name="Miettinen O."/>
            <person name="Hibbett D.S."/>
            <person name="Nagy L.G."/>
        </authorList>
    </citation>
    <scope>NUCLEOTIDE SEQUENCE [LARGE SCALE GENOMIC DNA]</scope>
    <source>
        <strain evidence="2 3">CBS 962.96</strain>
    </source>
</reference>
<accession>A0A4S8LFQ9</accession>
<evidence type="ECO:0000313" key="2">
    <source>
        <dbReference type="EMBL" id="THU87691.1"/>
    </source>
</evidence>
<feature type="region of interest" description="Disordered" evidence="1">
    <location>
        <begin position="57"/>
        <end position="97"/>
    </location>
</feature>
<protein>
    <submittedName>
        <fullName evidence="2">Uncharacterized protein</fullName>
    </submittedName>
</protein>
<dbReference type="AlphaFoldDB" id="A0A4S8LFQ9"/>
<gene>
    <name evidence="2" type="ORF">K435DRAFT_867016</name>
</gene>
<dbReference type="Proteomes" id="UP000297245">
    <property type="component" value="Unassembled WGS sequence"/>
</dbReference>